<dbReference type="Gene3D" id="3.40.50.720">
    <property type="entry name" value="NAD(P)-binding Rossmann-like Domain"/>
    <property type="match status" value="1"/>
</dbReference>
<evidence type="ECO:0000313" key="4">
    <source>
        <dbReference type="EMBL" id="ORX38888.1"/>
    </source>
</evidence>
<dbReference type="PRINTS" id="PR00081">
    <property type="entry name" value="GDHRDH"/>
</dbReference>
<accession>A0A1Y1ULG5</accession>
<comment type="caution">
    <text evidence="4">The sequence shown here is derived from an EMBL/GenBank/DDBJ whole genome shotgun (WGS) entry which is preliminary data.</text>
</comment>
<protein>
    <submittedName>
        <fullName evidence="4">Putative short chain dehydrogenase/reductase</fullName>
    </submittedName>
</protein>
<evidence type="ECO:0000256" key="2">
    <source>
        <dbReference type="ARBA" id="ARBA00022857"/>
    </source>
</evidence>
<sequence>MSNVSFALEDIFGVKGQVVLVTGGGTGIGRAIASGFACNGAKVYITGRRLDVLKKTAEEIGKLTRMGGEVIPLQGDVSTKAAVQTIAEAFGAKEERLDSLINCAGISKPWRTEIKDHNDPEQVLQAMQATEDEDWEITNQINVNGVYYMTTFMIPFLRKASHPSVVNIASIAGLANQRAMGSLTYGVSKAATIHLGDLLAGRLHPFKIRVNTICPGIFPSEMTGSSGTTASDHEKMGHAAQKAALRSTVGRAGQPEEIAGPVMLLCSRGGQFMDNALLTVDGGRLMGAGINDGIRMPEHTFT</sequence>
<dbReference type="Proteomes" id="UP000193218">
    <property type="component" value="Unassembled WGS sequence"/>
</dbReference>
<dbReference type="InParanoid" id="A0A1Y1ULG5"/>
<keyword evidence="2" id="KW-0521">NADP</keyword>
<dbReference type="PROSITE" id="PS00061">
    <property type="entry name" value="ADH_SHORT"/>
    <property type="match status" value="1"/>
</dbReference>
<dbReference type="STRING" id="4999.A0A1Y1ULG5"/>
<evidence type="ECO:0000313" key="5">
    <source>
        <dbReference type="Proteomes" id="UP000193218"/>
    </source>
</evidence>
<dbReference type="Pfam" id="PF00106">
    <property type="entry name" value="adh_short"/>
    <property type="match status" value="1"/>
</dbReference>
<dbReference type="FunFam" id="3.40.50.720:FF:000084">
    <property type="entry name" value="Short-chain dehydrogenase reductase"/>
    <property type="match status" value="1"/>
</dbReference>
<dbReference type="InterPro" id="IPR002347">
    <property type="entry name" value="SDR_fam"/>
</dbReference>
<keyword evidence="5" id="KW-1185">Reference proteome</keyword>
<organism evidence="4 5">
    <name type="scientific">Kockovaella imperatae</name>
    <dbReference type="NCBI Taxonomy" id="4999"/>
    <lineage>
        <taxon>Eukaryota</taxon>
        <taxon>Fungi</taxon>
        <taxon>Dikarya</taxon>
        <taxon>Basidiomycota</taxon>
        <taxon>Agaricomycotina</taxon>
        <taxon>Tremellomycetes</taxon>
        <taxon>Tremellales</taxon>
        <taxon>Cuniculitremaceae</taxon>
        <taxon>Kockovaella</taxon>
    </lineage>
</organism>
<comment type="similarity">
    <text evidence="1">Belongs to the short-chain dehydrogenases/reductases (SDR) family.</text>
</comment>
<name>A0A1Y1ULG5_9TREE</name>
<dbReference type="AlphaFoldDB" id="A0A1Y1ULG5"/>
<dbReference type="PANTHER" id="PTHR43618">
    <property type="entry name" value="7-ALPHA-HYDROXYSTEROID DEHYDROGENASE"/>
    <property type="match status" value="1"/>
</dbReference>
<evidence type="ECO:0000256" key="1">
    <source>
        <dbReference type="ARBA" id="ARBA00006484"/>
    </source>
</evidence>
<dbReference type="GeneID" id="33556754"/>
<dbReference type="PANTHER" id="PTHR43618:SF4">
    <property type="entry name" value="SHORT CHAIN DEHYDROGENASE_REDUCTASE FAMILY (AFU_ORTHOLOGUE AFUA_7G04540)"/>
    <property type="match status" value="1"/>
</dbReference>
<gene>
    <name evidence="4" type="ORF">BD324DRAFT_617724</name>
</gene>
<dbReference type="RefSeq" id="XP_021872751.1">
    <property type="nucleotide sequence ID" value="XM_022014946.1"/>
</dbReference>
<keyword evidence="3" id="KW-0560">Oxidoreductase</keyword>
<evidence type="ECO:0000256" key="3">
    <source>
        <dbReference type="ARBA" id="ARBA00023002"/>
    </source>
</evidence>
<dbReference type="GO" id="GO:0016491">
    <property type="term" value="F:oxidoreductase activity"/>
    <property type="evidence" value="ECO:0007669"/>
    <property type="project" value="UniProtKB-KW"/>
</dbReference>
<dbReference type="SUPFAM" id="SSF51735">
    <property type="entry name" value="NAD(P)-binding Rossmann-fold domains"/>
    <property type="match status" value="1"/>
</dbReference>
<proteinExistence type="inferred from homology"/>
<dbReference type="OrthoDB" id="3819888at2759"/>
<dbReference type="InterPro" id="IPR036291">
    <property type="entry name" value="NAD(P)-bd_dom_sf"/>
</dbReference>
<dbReference type="InterPro" id="IPR020904">
    <property type="entry name" value="Sc_DH/Rdtase_CS"/>
</dbReference>
<dbReference type="InterPro" id="IPR052178">
    <property type="entry name" value="Sec_Metab_Biosynth_SDR"/>
</dbReference>
<dbReference type="EMBL" id="NBSH01000003">
    <property type="protein sequence ID" value="ORX38888.1"/>
    <property type="molecule type" value="Genomic_DNA"/>
</dbReference>
<reference evidence="4 5" key="1">
    <citation type="submission" date="2017-03" db="EMBL/GenBank/DDBJ databases">
        <title>Widespread Adenine N6-methylation of Active Genes in Fungi.</title>
        <authorList>
            <consortium name="DOE Joint Genome Institute"/>
            <person name="Mondo S.J."/>
            <person name="Dannebaum R.O."/>
            <person name="Kuo R.C."/>
            <person name="Louie K.B."/>
            <person name="Bewick A.J."/>
            <person name="Labutti K."/>
            <person name="Haridas S."/>
            <person name="Kuo A."/>
            <person name="Salamov A."/>
            <person name="Ahrendt S.R."/>
            <person name="Lau R."/>
            <person name="Bowen B.P."/>
            <person name="Lipzen A."/>
            <person name="Sullivan W."/>
            <person name="Andreopoulos W.B."/>
            <person name="Clum A."/>
            <person name="Lindquist E."/>
            <person name="Daum C."/>
            <person name="Northen T.R."/>
            <person name="Ramamoorthy G."/>
            <person name="Schmitz R.J."/>
            <person name="Gryganskyi A."/>
            <person name="Culley D."/>
            <person name="Magnuson J."/>
            <person name="James T.Y."/>
            <person name="O'Malley M.A."/>
            <person name="Stajich J.E."/>
            <person name="Spatafora J.W."/>
            <person name="Visel A."/>
            <person name="Grigoriev I.V."/>
        </authorList>
    </citation>
    <scope>NUCLEOTIDE SEQUENCE [LARGE SCALE GENOMIC DNA]</scope>
    <source>
        <strain evidence="4 5">NRRL Y-17943</strain>
    </source>
</reference>